<reference evidence="2" key="1">
    <citation type="journal article" date="2019" name="Int. J. Syst. Evol. Microbiol.">
        <title>The Global Catalogue of Microorganisms (GCM) 10K type strain sequencing project: providing services to taxonomists for standard genome sequencing and annotation.</title>
        <authorList>
            <consortium name="The Broad Institute Genomics Platform"/>
            <consortium name="The Broad Institute Genome Sequencing Center for Infectious Disease"/>
            <person name="Wu L."/>
            <person name="Ma J."/>
        </authorList>
    </citation>
    <scope>NUCLEOTIDE SEQUENCE [LARGE SCALE GENOMIC DNA]</scope>
    <source>
        <strain evidence="2">CCUG 63418</strain>
    </source>
</reference>
<evidence type="ECO:0000313" key="2">
    <source>
        <dbReference type="Proteomes" id="UP001596958"/>
    </source>
</evidence>
<evidence type="ECO:0000313" key="1">
    <source>
        <dbReference type="EMBL" id="MFD0749771.1"/>
    </source>
</evidence>
<dbReference type="RefSeq" id="WP_377098417.1">
    <property type="nucleotide sequence ID" value="NZ_JBHTHU010000005.1"/>
</dbReference>
<comment type="caution">
    <text evidence="1">The sequence shown here is derived from an EMBL/GenBank/DDBJ whole genome shotgun (WGS) entry which is preliminary data.</text>
</comment>
<protein>
    <submittedName>
        <fullName evidence="1">Uncharacterized protein</fullName>
    </submittedName>
</protein>
<sequence>MRKYLQISFWTFTGTRQIIDLGPTCGEWIIYNGKRPVYHIDTFDNAPSNKLINSLLSNGKETIEGVVEKINIKNGTRLSFGKGYPSILINKKEETISLDLRPLPMEFLTNIS</sequence>
<proteinExistence type="predicted"/>
<gene>
    <name evidence="1" type="ORF">ACFQZS_06435</name>
</gene>
<organism evidence="1 2">
    <name type="scientific">Mucilaginibacter calamicampi</name>
    <dbReference type="NCBI Taxonomy" id="1302352"/>
    <lineage>
        <taxon>Bacteria</taxon>
        <taxon>Pseudomonadati</taxon>
        <taxon>Bacteroidota</taxon>
        <taxon>Sphingobacteriia</taxon>
        <taxon>Sphingobacteriales</taxon>
        <taxon>Sphingobacteriaceae</taxon>
        <taxon>Mucilaginibacter</taxon>
    </lineage>
</organism>
<dbReference type="Proteomes" id="UP001596958">
    <property type="component" value="Unassembled WGS sequence"/>
</dbReference>
<accession>A0ABW2YTL7</accession>
<name>A0ABW2YTL7_9SPHI</name>
<dbReference type="EMBL" id="JBHTHU010000005">
    <property type="protein sequence ID" value="MFD0749771.1"/>
    <property type="molecule type" value="Genomic_DNA"/>
</dbReference>
<keyword evidence="2" id="KW-1185">Reference proteome</keyword>